<dbReference type="GO" id="GO:0005524">
    <property type="term" value="F:ATP binding"/>
    <property type="evidence" value="ECO:0007669"/>
    <property type="project" value="UniProtKB-KW"/>
</dbReference>
<dbReference type="Proteomes" id="UP000827284">
    <property type="component" value="Unassembled WGS sequence"/>
</dbReference>
<dbReference type="CDD" id="cd03232">
    <property type="entry name" value="ABCG_PDR_domain2"/>
    <property type="match status" value="1"/>
</dbReference>
<keyword evidence="6" id="KW-0067">ATP-binding</keyword>
<evidence type="ECO:0000256" key="5">
    <source>
        <dbReference type="ARBA" id="ARBA00022741"/>
    </source>
</evidence>
<dbReference type="InterPro" id="IPR027417">
    <property type="entry name" value="P-loop_NTPase"/>
</dbReference>
<dbReference type="Pfam" id="PF00005">
    <property type="entry name" value="ABC_tran"/>
    <property type="match status" value="2"/>
</dbReference>
<feature type="compositionally biased region" description="Acidic residues" evidence="9">
    <location>
        <begin position="41"/>
        <end position="57"/>
    </location>
</feature>
<dbReference type="PROSITE" id="PS50893">
    <property type="entry name" value="ABC_TRANSPORTER_2"/>
    <property type="match status" value="2"/>
</dbReference>
<evidence type="ECO:0000256" key="8">
    <source>
        <dbReference type="ARBA" id="ARBA00023136"/>
    </source>
</evidence>
<dbReference type="SMART" id="SM00382">
    <property type="entry name" value="AAA"/>
    <property type="match status" value="2"/>
</dbReference>
<gene>
    <name evidence="12" type="ORF">EMPS_00243</name>
</gene>
<evidence type="ECO:0000256" key="2">
    <source>
        <dbReference type="ARBA" id="ARBA00006012"/>
    </source>
</evidence>
<comment type="similarity">
    <text evidence="2">Belongs to the ABC transporter superfamily. ABCG family. PDR (TC 3.A.1.205) subfamily.</text>
</comment>
<keyword evidence="5" id="KW-0547">Nucleotide-binding</keyword>
<dbReference type="InterPro" id="IPR034003">
    <property type="entry name" value="ABCG_PDR_2"/>
</dbReference>
<dbReference type="EMBL" id="BQFW01000001">
    <property type="protein sequence ID" value="GJJ67897.1"/>
    <property type="molecule type" value="Genomic_DNA"/>
</dbReference>
<organism evidence="12 13">
    <name type="scientific">Entomortierella parvispora</name>
    <dbReference type="NCBI Taxonomy" id="205924"/>
    <lineage>
        <taxon>Eukaryota</taxon>
        <taxon>Fungi</taxon>
        <taxon>Fungi incertae sedis</taxon>
        <taxon>Mucoromycota</taxon>
        <taxon>Mortierellomycotina</taxon>
        <taxon>Mortierellomycetes</taxon>
        <taxon>Mortierellales</taxon>
        <taxon>Mortierellaceae</taxon>
        <taxon>Entomortierella</taxon>
    </lineage>
</organism>
<dbReference type="PANTHER" id="PTHR19241">
    <property type="entry name" value="ATP-BINDING CASSETTE TRANSPORTER"/>
    <property type="match status" value="1"/>
</dbReference>
<comment type="subcellular location">
    <subcellularLocation>
        <location evidence="1">Membrane</location>
        <topology evidence="1">Multi-pass membrane protein</topology>
    </subcellularLocation>
</comment>
<reference evidence="12" key="2">
    <citation type="journal article" date="2022" name="Microbiol. Resour. Announc.">
        <title>Whole-Genome Sequence of Entomortierella parvispora E1425, a Mucoromycotan Fungus Associated with Burkholderiaceae-Related Endosymbiotic Bacteria.</title>
        <authorList>
            <person name="Herlambang A."/>
            <person name="Guo Y."/>
            <person name="Takashima Y."/>
            <person name="Narisawa K."/>
            <person name="Ohta H."/>
            <person name="Nishizawa T."/>
        </authorList>
    </citation>
    <scope>NUCLEOTIDE SEQUENCE</scope>
    <source>
        <strain evidence="12">E1425</strain>
    </source>
</reference>
<feature type="transmembrane region" description="Helical" evidence="10">
    <location>
        <begin position="606"/>
        <end position="626"/>
    </location>
</feature>
<evidence type="ECO:0000256" key="1">
    <source>
        <dbReference type="ARBA" id="ARBA00004141"/>
    </source>
</evidence>
<dbReference type="OrthoDB" id="245989at2759"/>
<keyword evidence="8 10" id="KW-0472">Membrane</keyword>
<comment type="caution">
    <text evidence="12">The sequence shown here is derived from an EMBL/GenBank/DDBJ whole genome shotgun (WGS) entry which is preliminary data.</text>
</comment>
<dbReference type="FunFam" id="3.40.50.300:FF:000054">
    <property type="entry name" value="ABC multidrug transporter atrF"/>
    <property type="match status" value="1"/>
</dbReference>
<feature type="transmembrane region" description="Helical" evidence="10">
    <location>
        <begin position="679"/>
        <end position="706"/>
    </location>
</feature>
<evidence type="ECO:0000313" key="12">
    <source>
        <dbReference type="EMBL" id="GJJ67897.1"/>
    </source>
</evidence>
<evidence type="ECO:0000256" key="6">
    <source>
        <dbReference type="ARBA" id="ARBA00022840"/>
    </source>
</evidence>
<keyword evidence="13" id="KW-1185">Reference proteome</keyword>
<feature type="compositionally biased region" description="Polar residues" evidence="9">
    <location>
        <begin position="1"/>
        <end position="13"/>
    </location>
</feature>
<dbReference type="InterPro" id="IPR010929">
    <property type="entry name" value="PDR_CDR_ABC"/>
</dbReference>
<proteinExistence type="inferred from homology"/>
<dbReference type="InterPro" id="IPR029481">
    <property type="entry name" value="ABC_trans_N"/>
</dbReference>
<sequence length="1591" mass="177380">MSQSPQQGNSSPAVRQGILRNPSSRPGPVQRHNSIIPPPDDFGDDPELEDDDDDDLYPELTADEAYQNALGGRWGEGPSKVDVIDAERDFRQLERTLTTLSRRSSGLGGAAAAGVDLDEHGMVRRKSSRKRMPGLPQTAEEAQAEAIKQEGDFDYESHLKTNIIPSAKKVGYKMRTMGVVWKELSVIGEGVGNQFIPTTGDPFIGLFNLVNPFFWVRKCTGRDGTQPQFHSSGNPQEDAAAAAAAAKAKKVTKTILYPMNGCCQDGEMILVLGRPGSGCSTLLRVLANDRKNYKQVLGEVSFNNISAGTVSKHYKGEVLYNQEDDFHYPTLTVRQTLETAIKAKTPRARLPEVATRKDFREKFLDVLTKMYGLTRQKETLVGNAFIRGISGGERKRLSIAEQMATRSSVNMWDGSTRGLDASSALDYVKSLRVQTNLLKKATIVTIYQASENIYDLFDKVLLLYDGHCIYFGPAEAARQYFINMGFDCPARQTTADFLTAITDPHERKPAQGLDPAVAAQLPSTPEQFEALYQQSEFYEQTLQHIQEYEAQLGGNVAGDEFIAAARQEKQKHVSIKNPYTITYLNQIWAMTTRQVQLTRGDIGSLISRYVSMLIKAAVVGTCFLLLPTTSSGAFTRGGVLFFSLLFNSLIAQAELPMSLQGRPILYKLKNFAMYRPSSFGLAQVVLDIPVIVVHNLLFAVVLYFLAGLQRTPGKFFIFVLTLSLSTLCMTAFFRMWGCASKTFDDATKYSGLLLLALILYSGYLIPYQAMHPWFIWIFWINPLAYAFKALMSNEMSGLRFSCDGPYLIPSGPEYTNLSNQVCTLAGSKPGQNFVDGPDYLYGAFRYKASEMWINIVAVALFWILFAFLTTMAMEHLEFGKGGFSTNVFKRLSAKEQRSRLAGVDGGPGVATSARVAPDVERGLNPAMYGTDTTATYPVVHDTALVGKGDSKGGETMVKGSTFAWQDLDYVVPYKADPSGKKQLLNGIAGLVKPGTMVALMGSSGAGKTTLLDVLAQRKSMGTVTGQVEVDGMPLRRDFQRTTGYCEQLDVHVPECTVREALQFSANLRQPADVSEAEKDAYVDEIIHILEMESIADAMIGTTESGLGISVEERKRLTIGVELVAKPKLLFLDEPTSGLDAQASYNIMRFMRKLTDQGQAILCTIHQPSSQLFAFFDGLLLLAKGGRTVFFGELGQDSSNLIEYFQKNGAPICAADANPAEYILDVVNSRHSDLDWPTIWNASPEKAQLLRDIQETRVNTDGVPPEQVDHNSELEFATSTKTQFHYVFRRMAKTFWRLPGYNMGRLGMLIVFALLNGFTFYRLGNSLVALQSRVFVIFQILVMAPLFCNTVEPRFHIERQWFFRELAGKYYSWKPFAFSIILIEWPFLIFSVTVFFCILYWTVGFTMDSVSTLYTYLMLVIFTIFAITLGQFIAAWTPSTQIAALMNPFIISVLNLFCGVVMPYMSMPGIYRWTLYWIDPYHYIVEGMVTTQLYNLEVRCAPTEYNIFQPPAGQSCQAFAAAFLARAPGYLNNPNDMSNCQYCQYSKGQDFYQNLNMDFGHRWRNLGISLIYICSNITLILLGVKFFKGAKR</sequence>
<feature type="transmembrane region" description="Helical" evidence="10">
    <location>
        <begin position="1448"/>
        <end position="1466"/>
    </location>
</feature>
<dbReference type="PROSITE" id="PS00211">
    <property type="entry name" value="ABC_TRANSPORTER_1"/>
    <property type="match status" value="1"/>
</dbReference>
<feature type="domain" description="ABC transporter" evidence="11">
    <location>
        <begin position="962"/>
        <end position="1209"/>
    </location>
</feature>
<keyword evidence="7 10" id="KW-1133">Transmembrane helix</keyword>
<dbReference type="GO" id="GO:0016887">
    <property type="term" value="F:ATP hydrolysis activity"/>
    <property type="evidence" value="ECO:0007669"/>
    <property type="project" value="InterPro"/>
</dbReference>
<dbReference type="Pfam" id="PF01061">
    <property type="entry name" value="ABC2_membrane"/>
    <property type="match status" value="2"/>
</dbReference>
<evidence type="ECO:0000259" key="11">
    <source>
        <dbReference type="PROSITE" id="PS50893"/>
    </source>
</evidence>
<feature type="region of interest" description="Disordered" evidence="9">
    <location>
        <begin position="1"/>
        <end position="62"/>
    </location>
</feature>
<evidence type="ECO:0000313" key="13">
    <source>
        <dbReference type="Proteomes" id="UP000827284"/>
    </source>
</evidence>
<dbReference type="SUPFAM" id="SSF52540">
    <property type="entry name" value="P-loop containing nucleoside triphosphate hydrolases"/>
    <property type="match status" value="2"/>
</dbReference>
<dbReference type="InterPro" id="IPR034001">
    <property type="entry name" value="ABCG_PDR_1"/>
</dbReference>
<dbReference type="GO" id="GO:0016020">
    <property type="term" value="C:membrane"/>
    <property type="evidence" value="ECO:0007669"/>
    <property type="project" value="UniProtKB-SubCell"/>
</dbReference>
<dbReference type="Pfam" id="PF06422">
    <property type="entry name" value="PDR_CDR"/>
    <property type="match status" value="1"/>
</dbReference>
<dbReference type="InterPro" id="IPR013525">
    <property type="entry name" value="ABC2_TM"/>
</dbReference>
<protein>
    <recommendedName>
        <fullName evidence="11">ABC transporter domain-containing protein</fullName>
    </recommendedName>
</protein>
<keyword evidence="4 10" id="KW-0812">Transmembrane</keyword>
<feature type="transmembrane region" description="Helical" evidence="10">
    <location>
        <begin position="1305"/>
        <end position="1322"/>
    </location>
</feature>
<evidence type="ECO:0000256" key="7">
    <source>
        <dbReference type="ARBA" id="ARBA00022989"/>
    </source>
</evidence>
<dbReference type="CDD" id="cd03233">
    <property type="entry name" value="ABCG_PDR_domain1"/>
    <property type="match status" value="1"/>
</dbReference>
<evidence type="ECO:0000256" key="10">
    <source>
        <dbReference type="SAM" id="Phobius"/>
    </source>
</evidence>
<reference evidence="12" key="1">
    <citation type="submission" date="2021-11" db="EMBL/GenBank/DDBJ databases">
        <authorList>
            <person name="Herlambang A."/>
            <person name="Guo Y."/>
            <person name="Takashima Y."/>
            <person name="Nishizawa T."/>
        </authorList>
    </citation>
    <scope>NUCLEOTIDE SEQUENCE</scope>
    <source>
        <strain evidence="12">E1425</strain>
    </source>
</reference>
<dbReference type="Pfam" id="PF19055">
    <property type="entry name" value="ABC2_membrane_7"/>
    <property type="match status" value="1"/>
</dbReference>
<feature type="transmembrane region" description="Helical" evidence="10">
    <location>
        <begin position="715"/>
        <end position="737"/>
    </location>
</feature>
<feature type="transmembrane region" description="Helical" evidence="10">
    <location>
        <begin position="638"/>
        <end position="659"/>
    </location>
</feature>
<dbReference type="InterPro" id="IPR017871">
    <property type="entry name" value="ABC_transporter-like_CS"/>
</dbReference>
<dbReference type="InterPro" id="IPR003439">
    <property type="entry name" value="ABC_transporter-like_ATP-bd"/>
</dbReference>
<feature type="transmembrane region" description="Helical" evidence="10">
    <location>
        <begin position="1412"/>
        <end position="1436"/>
    </location>
</feature>
<feature type="transmembrane region" description="Helical" evidence="10">
    <location>
        <begin position="1334"/>
        <end position="1354"/>
    </location>
</feature>
<evidence type="ECO:0000256" key="3">
    <source>
        <dbReference type="ARBA" id="ARBA00022448"/>
    </source>
</evidence>
<name>A0A9P3LRP3_9FUNG</name>
<dbReference type="Pfam" id="PF14510">
    <property type="entry name" value="ABC_trans_N"/>
    <property type="match status" value="1"/>
</dbReference>
<feature type="transmembrane region" description="Helical" evidence="10">
    <location>
        <begin position="1565"/>
        <end position="1586"/>
    </location>
</feature>
<feature type="transmembrane region" description="Helical" evidence="10">
    <location>
        <begin position="851"/>
        <end position="873"/>
    </location>
</feature>
<dbReference type="Gene3D" id="3.40.50.300">
    <property type="entry name" value="P-loop containing nucleotide triphosphate hydrolases"/>
    <property type="match status" value="2"/>
</dbReference>
<feature type="domain" description="ABC transporter" evidence="11">
    <location>
        <begin position="240"/>
        <end position="490"/>
    </location>
</feature>
<accession>A0A9P3LRP3</accession>
<dbReference type="InterPro" id="IPR003593">
    <property type="entry name" value="AAA+_ATPase"/>
</dbReference>
<feature type="transmembrane region" description="Helical" evidence="10">
    <location>
        <begin position="1375"/>
        <end position="1400"/>
    </location>
</feature>
<dbReference type="GO" id="GO:0140359">
    <property type="term" value="F:ABC-type transporter activity"/>
    <property type="evidence" value="ECO:0007669"/>
    <property type="project" value="InterPro"/>
</dbReference>
<keyword evidence="3" id="KW-0813">Transport</keyword>
<evidence type="ECO:0000256" key="9">
    <source>
        <dbReference type="SAM" id="MobiDB-lite"/>
    </source>
</evidence>
<evidence type="ECO:0000256" key="4">
    <source>
        <dbReference type="ARBA" id="ARBA00022692"/>
    </source>
</evidence>
<dbReference type="InterPro" id="IPR043926">
    <property type="entry name" value="ABCG_dom"/>
</dbReference>